<gene>
    <name evidence="1" type="ORF">H9804_08595</name>
</gene>
<dbReference type="SUPFAM" id="SSF69118">
    <property type="entry name" value="AhpD-like"/>
    <property type="match status" value="1"/>
</dbReference>
<dbReference type="EMBL" id="DXAQ01000128">
    <property type="protein sequence ID" value="HIZ89992.1"/>
    <property type="molecule type" value="Genomic_DNA"/>
</dbReference>
<evidence type="ECO:0000313" key="1">
    <source>
        <dbReference type="EMBL" id="HIZ89992.1"/>
    </source>
</evidence>
<dbReference type="AlphaFoldDB" id="A0A9D2KCN7"/>
<evidence type="ECO:0008006" key="3">
    <source>
        <dbReference type="Google" id="ProtNLM"/>
    </source>
</evidence>
<dbReference type="InterPro" id="IPR029032">
    <property type="entry name" value="AhpD-like"/>
</dbReference>
<dbReference type="Gene3D" id="1.20.1290.10">
    <property type="entry name" value="AhpD-like"/>
    <property type="match status" value="1"/>
</dbReference>
<sequence length="201" mass="23000">MRFTLNNKDNFFKDFDKAYIKPPKRLPLFIRLGGWISKKVIKKDVMIPKLLAWYPKTAVSSGIMESLVAHDDKEINKRMLKIIRVQVSVMVACPFCIDMNAFEYDKAGLNIDEINAIREGNYNYSTFSDKEKVIMEYVSLVTKTPVIIPEEMVEKLHSNFSERGIVIIASTIAQVNYWARLIRSLGIPVAGFGDICKIEKS</sequence>
<proteinExistence type="predicted"/>
<name>A0A9D2KCN7_9BACT</name>
<comment type="caution">
    <text evidence="1">The sequence shown here is derived from an EMBL/GenBank/DDBJ whole genome shotgun (WGS) entry which is preliminary data.</text>
</comment>
<protein>
    <recommendedName>
        <fullName evidence="3">Carboxymuconolactone decarboxylase family protein</fullName>
    </recommendedName>
</protein>
<dbReference type="PANTHER" id="PTHR34846">
    <property type="entry name" value="4-CARBOXYMUCONOLACTONE DECARBOXYLASE FAMILY PROTEIN (AFU_ORTHOLOGUE AFUA_6G11590)"/>
    <property type="match status" value="1"/>
</dbReference>
<reference evidence="1" key="1">
    <citation type="journal article" date="2021" name="PeerJ">
        <title>Extensive microbial diversity within the chicken gut microbiome revealed by metagenomics and culture.</title>
        <authorList>
            <person name="Gilroy R."/>
            <person name="Ravi A."/>
            <person name="Getino M."/>
            <person name="Pursley I."/>
            <person name="Horton D.L."/>
            <person name="Alikhan N.F."/>
            <person name="Baker D."/>
            <person name="Gharbi K."/>
            <person name="Hall N."/>
            <person name="Watson M."/>
            <person name="Adriaenssens E.M."/>
            <person name="Foster-Nyarko E."/>
            <person name="Jarju S."/>
            <person name="Secka A."/>
            <person name="Antonio M."/>
            <person name="Oren A."/>
            <person name="Chaudhuri R.R."/>
            <person name="La Ragione R."/>
            <person name="Hildebrand F."/>
            <person name="Pallen M.J."/>
        </authorList>
    </citation>
    <scope>NUCLEOTIDE SEQUENCE</scope>
    <source>
        <strain evidence="1">ChiW4-1371</strain>
    </source>
</reference>
<evidence type="ECO:0000313" key="2">
    <source>
        <dbReference type="Proteomes" id="UP000824176"/>
    </source>
</evidence>
<accession>A0A9D2KCN7</accession>
<dbReference type="PANTHER" id="PTHR34846:SF10">
    <property type="entry name" value="CYTOPLASMIC PROTEIN"/>
    <property type="match status" value="1"/>
</dbReference>
<organism evidence="1 2">
    <name type="scientific">Candidatus Mucispirillum faecigallinarum</name>
    <dbReference type="NCBI Taxonomy" id="2838699"/>
    <lineage>
        <taxon>Bacteria</taxon>
        <taxon>Pseudomonadati</taxon>
        <taxon>Deferribacterota</taxon>
        <taxon>Deferribacteres</taxon>
        <taxon>Deferribacterales</taxon>
        <taxon>Mucispirillaceae</taxon>
        <taxon>Mucispirillum</taxon>
    </lineage>
</organism>
<dbReference type="Proteomes" id="UP000824176">
    <property type="component" value="Unassembled WGS sequence"/>
</dbReference>
<reference evidence="1" key="2">
    <citation type="submission" date="2021-04" db="EMBL/GenBank/DDBJ databases">
        <authorList>
            <person name="Gilroy R."/>
        </authorList>
    </citation>
    <scope>NUCLEOTIDE SEQUENCE</scope>
    <source>
        <strain evidence="1">ChiW4-1371</strain>
    </source>
</reference>